<feature type="domain" description="Nitrite/Sulfite reductase ferredoxin-like" evidence="7">
    <location>
        <begin position="22"/>
        <end position="87"/>
    </location>
</feature>
<protein>
    <submittedName>
        <fullName evidence="8">Precorrin-3B synthase</fullName>
        <ecNumber evidence="8">1.14.13.83</ecNumber>
    </submittedName>
</protein>
<keyword evidence="6" id="KW-0411">Iron-sulfur</keyword>
<comment type="caution">
    <text evidence="8">The sequence shown here is derived from an EMBL/GenBank/DDBJ whole genome shotgun (WGS) entry which is preliminary data.</text>
</comment>
<dbReference type="GO" id="GO:0020037">
    <property type="term" value="F:heme binding"/>
    <property type="evidence" value="ECO:0007669"/>
    <property type="project" value="InterPro"/>
</dbReference>
<dbReference type="InterPro" id="IPR005117">
    <property type="entry name" value="NiRdtase/SiRdtase_haem-b_fer"/>
</dbReference>
<dbReference type="InterPro" id="IPR006066">
    <property type="entry name" value="NO2/SO3_Rdtase_FeS/sirohaem_BS"/>
</dbReference>
<evidence type="ECO:0000256" key="6">
    <source>
        <dbReference type="ARBA" id="ARBA00023014"/>
    </source>
</evidence>
<dbReference type="EMBL" id="WMBQ01000001">
    <property type="protein sequence ID" value="MTD94755.1"/>
    <property type="molecule type" value="Genomic_DNA"/>
</dbReference>
<gene>
    <name evidence="8" type="primary">cobG</name>
    <name evidence="8" type="ORF">GIW81_10475</name>
</gene>
<evidence type="ECO:0000259" key="7">
    <source>
        <dbReference type="Pfam" id="PF03460"/>
    </source>
</evidence>
<evidence type="ECO:0000256" key="1">
    <source>
        <dbReference type="ARBA" id="ARBA00022485"/>
    </source>
</evidence>
<dbReference type="Gene3D" id="3.30.413.10">
    <property type="entry name" value="Sulfite Reductase Hemoprotein, domain 1"/>
    <property type="match status" value="2"/>
</dbReference>
<dbReference type="InterPro" id="IPR051329">
    <property type="entry name" value="NIR_SIR_4Fe-4S"/>
</dbReference>
<keyword evidence="5" id="KW-0408">Iron</keyword>
<dbReference type="NCBIfam" id="TIGR02435">
    <property type="entry name" value="CobG"/>
    <property type="match status" value="1"/>
</dbReference>
<dbReference type="GO" id="GO:0051539">
    <property type="term" value="F:4 iron, 4 sulfur cluster binding"/>
    <property type="evidence" value="ECO:0007669"/>
    <property type="project" value="UniProtKB-KW"/>
</dbReference>
<dbReference type="Proteomes" id="UP000440694">
    <property type="component" value="Unassembled WGS sequence"/>
</dbReference>
<keyword evidence="9" id="KW-1185">Reference proteome</keyword>
<dbReference type="SUPFAM" id="SSF56014">
    <property type="entry name" value="Nitrite and sulphite reductase 4Fe-4S domain-like"/>
    <property type="match status" value="2"/>
</dbReference>
<evidence type="ECO:0000256" key="5">
    <source>
        <dbReference type="ARBA" id="ARBA00023004"/>
    </source>
</evidence>
<dbReference type="PROSITE" id="PS00365">
    <property type="entry name" value="NIR_SIR"/>
    <property type="match status" value="1"/>
</dbReference>
<reference evidence="8 9" key="1">
    <citation type="submission" date="2019-11" db="EMBL/GenBank/DDBJ databases">
        <title>Identification of a novel strain.</title>
        <authorList>
            <person name="Xu Q."/>
            <person name="Wang G."/>
        </authorList>
    </citation>
    <scope>NUCLEOTIDE SEQUENCE [LARGE SCALE GENOMIC DNA]</scope>
    <source>
        <strain evidence="9">xq</strain>
    </source>
</reference>
<dbReference type="Gene3D" id="3.90.480.10">
    <property type="entry name" value="Sulfite Reductase Hemoprotein,Domain 2"/>
    <property type="match status" value="1"/>
</dbReference>
<dbReference type="RefSeq" id="WP_154739134.1">
    <property type="nucleotide sequence ID" value="NZ_WMBQ01000001.1"/>
</dbReference>
<dbReference type="InterPro" id="IPR012798">
    <property type="entry name" value="Cbl_synth_CobG-like"/>
</dbReference>
<dbReference type="InterPro" id="IPR036136">
    <property type="entry name" value="Nit/Sulf_reduc_fer-like_dom_sf"/>
</dbReference>
<dbReference type="InterPro" id="IPR045854">
    <property type="entry name" value="NO2/SO3_Rdtase_4Fe4S_sf"/>
</dbReference>
<dbReference type="GO" id="GO:0043818">
    <property type="term" value="F:precorrin-3B synthase activity"/>
    <property type="evidence" value="ECO:0007669"/>
    <property type="project" value="UniProtKB-EC"/>
</dbReference>
<dbReference type="PANTHER" id="PTHR32439">
    <property type="entry name" value="FERREDOXIN--NITRITE REDUCTASE, CHLOROPLASTIC"/>
    <property type="match status" value="1"/>
</dbReference>
<dbReference type="EC" id="1.14.13.83" evidence="8"/>
<name>A0A6I3KGH7_9HYPH</name>
<keyword evidence="4 8" id="KW-0560">Oxidoreductase</keyword>
<dbReference type="GO" id="GO:0046872">
    <property type="term" value="F:metal ion binding"/>
    <property type="evidence" value="ECO:0007669"/>
    <property type="project" value="UniProtKB-KW"/>
</dbReference>
<evidence type="ECO:0000256" key="4">
    <source>
        <dbReference type="ARBA" id="ARBA00023002"/>
    </source>
</evidence>
<dbReference type="AlphaFoldDB" id="A0A6I3KGH7"/>
<dbReference type="PANTHER" id="PTHR32439:SF9">
    <property type="entry name" value="BLR3264 PROTEIN"/>
    <property type="match status" value="1"/>
</dbReference>
<keyword evidence="3" id="KW-0479">Metal-binding</keyword>
<dbReference type="Pfam" id="PF03460">
    <property type="entry name" value="NIR_SIR_ferr"/>
    <property type="match status" value="1"/>
</dbReference>
<organism evidence="8 9">
    <name type="scientific">Hyphomicrobium album</name>
    <dbReference type="NCBI Taxonomy" id="2665159"/>
    <lineage>
        <taxon>Bacteria</taxon>
        <taxon>Pseudomonadati</taxon>
        <taxon>Pseudomonadota</taxon>
        <taxon>Alphaproteobacteria</taxon>
        <taxon>Hyphomicrobiales</taxon>
        <taxon>Hyphomicrobiaceae</taxon>
        <taxon>Hyphomicrobium</taxon>
    </lineage>
</organism>
<accession>A0A6I3KGH7</accession>
<proteinExistence type="predicted"/>
<evidence type="ECO:0000313" key="9">
    <source>
        <dbReference type="Proteomes" id="UP000440694"/>
    </source>
</evidence>
<dbReference type="SUPFAM" id="SSF55124">
    <property type="entry name" value="Nitrite/Sulfite reductase N-terminal domain-like"/>
    <property type="match status" value="2"/>
</dbReference>
<evidence type="ECO:0000313" key="8">
    <source>
        <dbReference type="EMBL" id="MTD94755.1"/>
    </source>
</evidence>
<keyword evidence="1" id="KW-0004">4Fe-4S</keyword>
<evidence type="ECO:0000256" key="2">
    <source>
        <dbReference type="ARBA" id="ARBA00022617"/>
    </source>
</evidence>
<evidence type="ECO:0000256" key="3">
    <source>
        <dbReference type="ARBA" id="ARBA00022723"/>
    </source>
</evidence>
<keyword evidence="2" id="KW-0349">Heme</keyword>
<sequence length="420" mass="43532">MIQPIPRIDPFSVRGWCPSSARPMQTGDGLIVRVSPRGRSLSTGDLAAIADIAERHGNGLIDLTRRANIQLRGITERSLPHVWQELTRIGLLGAETANILVGPLAGVDAHEIVDARRLADALEAAVVGNPSIAALPDKFSFVVDGGGRLPLDDVGGDMCLRAVRIDGNAVVALTVDRPGGTRLVANCAVEDAAAVAADLAARYLRLRPHTGARMRDVPEGAVDALLADARLRAIDMPSPRPAQHPLGPVRIGGDLVAVGLAAAFGRLASDEVHGLADCASRSGIAAFRVSPWRSLYALTDDDTAARALTTWSAAAGLITDTHDPLHLIDACPGTSGCSSASVDTRLAARALAPSLRALGVSTCHVSGCSKGCARSTAADLTLVGASGTFAVIHQGTARSAPSRFVHPGDLASHPHLLKPV</sequence>